<evidence type="ECO:0000313" key="2">
    <source>
        <dbReference type="EMBL" id="VDP62913.1"/>
    </source>
</evidence>
<accession>A0A183KQ02</accession>
<feature type="region of interest" description="Disordered" evidence="1">
    <location>
        <begin position="445"/>
        <end position="490"/>
    </location>
</feature>
<dbReference type="AlphaFoldDB" id="A0A183KQ02"/>
<dbReference type="EMBL" id="UZAK01039411">
    <property type="protein sequence ID" value="VDP62913.1"/>
    <property type="molecule type" value="Genomic_DNA"/>
</dbReference>
<evidence type="ECO:0000256" key="1">
    <source>
        <dbReference type="SAM" id="MobiDB-lite"/>
    </source>
</evidence>
<reference evidence="2 3" key="2">
    <citation type="submission" date="2018-11" db="EMBL/GenBank/DDBJ databases">
        <authorList>
            <consortium name="Pathogen Informatics"/>
        </authorList>
    </citation>
    <scope>NUCLEOTIDE SEQUENCE [LARGE SCALE GENOMIC DNA]</scope>
    <source>
        <strain evidence="2">Dakar</strain>
        <strain evidence="3">Dakar, Senegal</strain>
    </source>
</reference>
<dbReference type="WBParaSite" id="SCUD_0001713901-mRNA-1">
    <property type="protein sequence ID" value="SCUD_0001713901-mRNA-1"/>
    <property type="gene ID" value="SCUD_0001713901"/>
</dbReference>
<organism evidence="4">
    <name type="scientific">Schistosoma curassoni</name>
    <dbReference type="NCBI Taxonomy" id="6186"/>
    <lineage>
        <taxon>Eukaryota</taxon>
        <taxon>Metazoa</taxon>
        <taxon>Spiralia</taxon>
        <taxon>Lophotrochozoa</taxon>
        <taxon>Platyhelminthes</taxon>
        <taxon>Trematoda</taxon>
        <taxon>Digenea</taxon>
        <taxon>Strigeidida</taxon>
        <taxon>Schistosomatoidea</taxon>
        <taxon>Schistosomatidae</taxon>
        <taxon>Schistosoma</taxon>
    </lineage>
</organism>
<sequence length="549" mass="60775">MECKQKRSSVKDVTLTNDSNLVEQPMSLSNYRVLEFGSKTSFENNSASDICTDDENIQLRQKLLDEELDMIDKRINRLRLSSACDLHENQSHSAKLSRKDLKESTQINDNITPRNMYIVEGCVYGDNGVSDRKDSSNLPIDLLNTKPNTGETPSLSLISQPTTTVALDVFSSESTAVAQKISTSMASNNQSSYNTESTVVKYCISKPITGVLAERARDLIRIQKAKLLNLEKYKSTVELSQSSHTSNQSSVDMDSEIFTNSPATNMEISENEDVSCFSPDDSKQTMDYCSITKIGKHSSSWRTNDDKQSFEFSLQKNESSIPSTETPVIFNKSIQPPKSQHDDAYDKSHYSEIVIFDDAAQDVSKTPDHESCFETVSCIKNLNKMNYESYKHPHELNTIQISNKKNQKLEIMVPFQSSPSDPPIKISSQSTHLVDLPAMNNFSTVQSPSSSLSSSSSSTLSPQSSMNSPSSIGSKQTIPPLSSSDKPQSLESYATSDTLKAELKALLTSSLINSIISHNSSVTTDTNDLKKLFSSQSYLLSSLSGIYRK</sequence>
<name>A0A183KQ02_9TREM</name>
<reference evidence="4" key="1">
    <citation type="submission" date="2016-06" db="UniProtKB">
        <authorList>
            <consortium name="WormBaseParasite"/>
        </authorList>
    </citation>
    <scope>IDENTIFICATION</scope>
</reference>
<evidence type="ECO:0000313" key="3">
    <source>
        <dbReference type="Proteomes" id="UP000279833"/>
    </source>
</evidence>
<dbReference type="Proteomes" id="UP000279833">
    <property type="component" value="Unassembled WGS sequence"/>
</dbReference>
<protein>
    <submittedName>
        <fullName evidence="4">PH domain-containing protein</fullName>
    </submittedName>
</protein>
<feature type="compositionally biased region" description="Polar residues" evidence="1">
    <location>
        <begin position="472"/>
        <end position="490"/>
    </location>
</feature>
<gene>
    <name evidence="2" type="ORF">SCUD_LOCUS17133</name>
</gene>
<evidence type="ECO:0000313" key="4">
    <source>
        <dbReference type="WBParaSite" id="SCUD_0001713901-mRNA-1"/>
    </source>
</evidence>
<feature type="compositionally biased region" description="Low complexity" evidence="1">
    <location>
        <begin position="445"/>
        <end position="471"/>
    </location>
</feature>
<keyword evidence="3" id="KW-1185">Reference proteome</keyword>
<proteinExistence type="predicted"/>